<dbReference type="Gene3D" id="1.10.287.850">
    <property type="entry name" value="HP0062-like domain"/>
    <property type="match status" value="1"/>
</dbReference>
<accession>A0A1X2LQW3</accession>
<dbReference type="SUPFAM" id="SSF140459">
    <property type="entry name" value="PE/PPE dimer-like"/>
    <property type="match status" value="1"/>
</dbReference>
<feature type="domain" description="PE" evidence="1">
    <location>
        <begin position="8"/>
        <end position="89"/>
    </location>
</feature>
<dbReference type="Proteomes" id="UP000193247">
    <property type="component" value="Unassembled WGS sequence"/>
</dbReference>
<dbReference type="InterPro" id="IPR000084">
    <property type="entry name" value="PE-PGRS_N"/>
</dbReference>
<evidence type="ECO:0000313" key="2">
    <source>
        <dbReference type="EMBL" id="OSC38953.1"/>
    </source>
</evidence>
<protein>
    <recommendedName>
        <fullName evidence="1">PE domain-containing protein</fullName>
    </recommendedName>
</protein>
<name>A0A1X2LQW3_9MYCO</name>
<reference evidence="2 3" key="1">
    <citation type="submission" date="2017-04" db="EMBL/GenBank/DDBJ databases">
        <title>The new phylogeny of genus Mycobacterium.</title>
        <authorList>
            <person name="Tortoli E."/>
            <person name="Trovato A."/>
            <person name="Cirillo D.M."/>
        </authorList>
    </citation>
    <scope>NUCLEOTIDE SEQUENCE [LARGE SCALE GENOMIC DNA]</scope>
    <source>
        <strain evidence="2 3">TBL 1200985</strain>
    </source>
</reference>
<dbReference type="EMBL" id="NCXP01000030">
    <property type="protein sequence ID" value="OSC38953.1"/>
    <property type="molecule type" value="Genomic_DNA"/>
</dbReference>
<keyword evidence="3" id="KW-1185">Reference proteome</keyword>
<evidence type="ECO:0000313" key="3">
    <source>
        <dbReference type="Proteomes" id="UP000193247"/>
    </source>
</evidence>
<organism evidence="2 3">
    <name type="scientific">Mycobacterium decipiens</name>
    <dbReference type="NCBI Taxonomy" id="1430326"/>
    <lineage>
        <taxon>Bacteria</taxon>
        <taxon>Bacillati</taxon>
        <taxon>Actinomycetota</taxon>
        <taxon>Actinomycetes</taxon>
        <taxon>Mycobacteriales</taxon>
        <taxon>Mycobacteriaceae</taxon>
        <taxon>Mycobacterium</taxon>
    </lineage>
</organism>
<comment type="caution">
    <text evidence="2">The sequence shown here is derived from an EMBL/GenBank/DDBJ whole genome shotgun (WGS) entry which is preliminary data.</text>
</comment>
<dbReference type="InterPro" id="IPR038332">
    <property type="entry name" value="PPE_sf"/>
</dbReference>
<dbReference type="RefSeq" id="WP_085326802.1">
    <property type="nucleotide sequence ID" value="NZ_NCXP01000030.1"/>
</dbReference>
<evidence type="ECO:0000259" key="1">
    <source>
        <dbReference type="Pfam" id="PF00934"/>
    </source>
</evidence>
<gene>
    <name evidence="2" type="ORF">B8W66_18940</name>
</gene>
<sequence>MSFHPVVADIGGQVFDIGSQAVEAASKASKSVTGLAPAGADEVSAQAVIAFEAEAASILSLNKAAQEELMRAGEAFTQIAQTYTEADQAAADALVFDALLWPAPGFSPGAWFPA</sequence>
<dbReference type="AlphaFoldDB" id="A0A1X2LQW3"/>
<proteinExistence type="predicted"/>
<dbReference type="Pfam" id="PF00934">
    <property type="entry name" value="PE"/>
    <property type="match status" value="1"/>
</dbReference>